<dbReference type="PANTHER" id="PTHR12994">
    <property type="entry name" value="SECERNIN"/>
    <property type="match status" value="1"/>
</dbReference>
<feature type="signal peptide" evidence="2">
    <location>
        <begin position="1"/>
        <end position="19"/>
    </location>
</feature>
<dbReference type="PROSITE" id="PS51257">
    <property type="entry name" value="PROKAR_LIPOPROTEIN"/>
    <property type="match status" value="1"/>
</dbReference>
<accession>A0A9D5P097</accession>
<dbReference type="EMBL" id="SUYC01000003">
    <property type="protein sequence ID" value="MBE6270037.1"/>
    <property type="molecule type" value="Genomic_DNA"/>
</dbReference>
<dbReference type="InterPro" id="IPR005322">
    <property type="entry name" value="Peptidase_C69"/>
</dbReference>
<comment type="similarity">
    <text evidence="1">Belongs to the peptidase C69 family.</text>
</comment>
<keyword evidence="1" id="KW-0378">Hydrolase</keyword>
<evidence type="ECO:0000313" key="3">
    <source>
        <dbReference type="EMBL" id="MBE6270037.1"/>
    </source>
</evidence>
<gene>
    <name evidence="3" type="ORF">E7101_03695</name>
</gene>
<reference evidence="3" key="1">
    <citation type="submission" date="2019-04" db="EMBL/GenBank/DDBJ databases">
        <title>Evolution of Biomass-Degrading Anaerobic Consortia Revealed by Metagenomics.</title>
        <authorList>
            <person name="Peng X."/>
        </authorList>
    </citation>
    <scope>NUCLEOTIDE SEQUENCE</scope>
    <source>
        <strain evidence="3">SIG140</strain>
    </source>
</reference>
<evidence type="ECO:0000256" key="2">
    <source>
        <dbReference type="SAM" id="SignalP"/>
    </source>
</evidence>
<feature type="chain" id="PRO_5039547709" description="Dipeptidase" evidence="2">
    <location>
        <begin position="20"/>
        <end position="574"/>
    </location>
</feature>
<dbReference type="GO" id="GO:0016805">
    <property type="term" value="F:dipeptidase activity"/>
    <property type="evidence" value="ECO:0007669"/>
    <property type="project" value="UniProtKB-KW"/>
</dbReference>
<dbReference type="Proteomes" id="UP000806522">
    <property type="component" value="Unassembled WGS sequence"/>
</dbReference>
<dbReference type="EC" id="3.4.-.-" evidence="1"/>
<dbReference type="PANTHER" id="PTHR12994:SF17">
    <property type="entry name" value="LD30995P"/>
    <property type="match status" value="1"/>
</dbReference>
<comment type="caution">
    <text evidence="3">The sequence shown here is derived from an EMBL/GenBank/DDBJ whole genome shotgun (WGS) entry which is preliminary data.</text>
</comment>
<dbReference type="AlphaFoldDB" id="A0A9D5P097"/>
<dbReference type="GO" id="GO:0006508">
    <property type="term" value="P:proteolysis"/>
    <property type="evidence" value="ECO:0007669"/>
    <property type="project" value="UniProtKB-KW"/>
</dbReference>
<sequence length="574" mass="65224">MKRKLILAISLMAVMGASACTNFIVGKKASADGSVFVTYNADSYGAFMPLYHYPAAKHQPGDMRKVYEWDTNKYLGEIAEAAETYNVIGNSNEWQVTIGETTFGGRHEMADSTGVIDYGSLIYIALQRSKTARQALQIMTSLVEQYGYYSEGETFSVADKDEAWMLEMMGCGPDRTKSKERTVWVAVRIPDNAVAAHANQSRITKFLDGRYVKVQMKDLLGKKYAVNGKKPVPNLMLCSANVVSYARTMGWYDGKDADFSYNAAYAAPDFSGRRYCEARVWSFFNRFADDFSEYVPYAAGFEKNAKEMPLWIIPNKKVTLQDLRDAMRDHYENTPFALDQNIGGGIYEMPYRPSPLSFKVDDVEVTNERPISTQQTAWSFISQMRSSMPREVGACFWFGNDDGNMVAYTPMYSCITRRPKCFTEEGVDDVTFSMDNAFWVCNWVSNMVYPRYSMMFPSLKEVRDSLDASYDKLQPEIEAKALALPTAQERIQYLTNYSCQKGDEMIARWQKLAFFLIVKYNDMAVKPTDANGTFKRSPYGGGARVQRPGYSEQYKRALLKLTGDKYIMPKEEKK</sequence>
<keyword evidence="2" id="KW-0732">Signal</keyword>
<comment type="catalytic activity">
    <reaction evidence="1">
        <text>an L-aminoacyl-L-amino acid + H2O = 2 an L-alpha-amino acid</text>
        <dbReference type="Rhea" id="RHEA:48940"/>
        <dbReference type="ChEBI" id="CHEBI:15377"/>
        <dbReference type="ChEBI" id="CHEBI:59869"/>
        <dbReference type="ChEBI" id="CHEBI:77460"/>
    </reaction>
</comment>
<dbReference type="Pfam" id="PF03577">
    <property type="entry name" value="Peptidase_C69"/>
    <property type="match status" value="2"/>
</dbReference>
<evidence type="ECO:0000313" key="4">
    <source>
        <dbReference type="Proteomes" id="UP000806522"/>
    </source>
</evidence>
<dbReference type="Gene3D" id="3.60.60.10">
    <property type="entry name" value="Penicillin V Acylase, Chain A"/>
    <property type="match status" value="1"/>
</dbReference>
<protein>
    <recommendedName>
        <fullName evidence="1">Dipeptidase</fullName>
        <ecNumber evidence="1">3.4.-.-</ecNumber>
    </recommendedName>
</protein>
<proteinExistence type="inferred from homology"/>
<dbReference type="GO" id="GO:0070004">
    <property type="term" value="F:cysteine-type exopeptidase activity"/>
    <property type="evidence" value="ECO:0007669"/>
    <property type="project" value="InterPro"/>
</dbReference>
<keyword evidence="1" id="KW-0224">Dipeptidase</keyword>
<name>A0A9D5P097_XYLRU</name>
<organism evidence="3 4">
    <name type="scientific">Xylanibacter ruminicola</name>
    <name type="common">Prevotella ruminicola</name>
    <dbReference type="NCBI Taxonomy" id="839"/>
    <lineage>
        <taxon>Bacteria</taxon>
        <taxon>Pseudomonadati</taxon>
        <taxon>Bacteroidota</taxon>
        <taxon>Bacteroidia</taxon>
        <taxon>Bacteroidales</taxon>
        <taxon>Prevotellaceae</taxon>
        <taxon>Xylanibacter</taxon>
    </lineage>
</organism>
<evidence type="ECO:0000256" key="1">
    <source>
        <dbReference type="RuleBase" id="RU364089"/>
    </source>
</evidence>
<keyword evidence="1" id="KW-0645">Protease</keyword>